<evidence type="ECO:0000313" key="1">
    <source>
        <dbReference type="EMBL" id="KFM83422.1"/>
    </source>
</evidence>
<accession>A0A087V1D3</accession>
<dbReference type="EMBL" id="KL821578">
    <property type="protein sequence ID" value="KFM83422.1"/>
    <property type="molecule type" value="Genomic_DNA"/>
</dbReference>
<sequence>MGHRFVIKVSSRMMARHFSSASHILLLVRRALQEMGPLEPMNIFLRLEMDRMNKVITTVCSDL</sequence>
<name>A0A087V1D3_STEMI</name>
<organism evidence="1 2">
    <name type="scientific">Stegodyphus mimosarum</name>
    <name type="common">African social velvet spider</name>
    <dbReference type="NCBI Taxonomy" id="407821"/>
    <lineage>
        <taxon>Eukaryota</taxon>
        <taxon>Metazoa</taxon>
        <taxon>Ecdysozoa</taxon>
        <taxon>Arthropoda</taxon>
        <taxon>Chelicerata</taxon>
        <taxon>Arachnida</taxon>
        <taxon>Araneae</taxon>
        <taxon>Araneomorphae</taxon>
        <taxon>Entelegynae</taxon>
        <taxon>Eresoidea</taxon>
        <taxon>Eresidae</taxon>
        <taxon>Stegodyphus</taxon>
    </lineage>
</organism>
<dbReference type="AlphaFoldDB" id="A0A087V1D3"/>
<dbReference type="OrthoDB" id="10251809at2759"/>
<keyword evidence="2" id="KW-1185">Reference proteome</keyword>
<dbReference type="Proteomes" id="UP000054359">
    <property type="component" value="Unassembled WGS sequence"/>
</dbReference>
<protein>
    <submittedName>
        <fullName evidence="1">Uncharacterized protein</fullName>
    </submittedName>
</protein>
<reference evidence="1 2" key="1">
    <citation type="submission" date="2013-11" db="EMBL/GenBank/DDBJ databases">
        <title>Genome sequencing of Stegodyphus mimosarum.</title>
        <authorList>
            <person name="Bechsgaard J."/>
        </authorList>
    </citation>
    <scope>NUCLEOTIDE SEQUENCE [LARGE SCALE GENOMIC DNA]</scope>
</reference>
<proteinExistence type="predicted"/>
<feature type="non-terminal residue" evidence="1">
    <location>
        <position position="63"/>
    </location>
</feature>
<gene>
    <name evidence="1" type="ORF">X975_01930</name>
</gene>
<evidence type="ECO:0000313" key="2">
    <source>
        <dbReference type="Proteomes" id="UP000054359"/>
    </source>
</evidence>